<evidence type="ECO:0000313" key="1">
    <source>
        <dbReference type="EMBL" id="KAK3225140.1"/>
    </source>
</evidence>
<dbReference type="EMBL" id="JANJYJ010000002">
    <property type="protein sequence ID" value="KAK3225140.1"/>
    <property type="molecule type" value="Genomic_DNA"/>
</dbReference>
<sequence>MEDLLCTDISIKSRCRILFFLLSYTRKLLQEFQKRKSSIPKPATSYCRKKVEREDLPEDTELYRDPTTTLLLI</sequence>
<dbReference type="PANTHER" id="PTHR34547:SF1">
    <property type="entry name" value="YACP-LIKE NYN DOMAIN PROTEIN"/>
    <property type="match status" value="1"/>
</dbReference>
<name>A0AAE0AWJ2_9ROSI</name>
<dbReference type="PANTHER" id="PTHR34547">
    <property type="entry name" value="YACP-LIKE NYN DOMAIN PROTEIN"/>
    <property type="match status" value="1"/>
</dbReference>
<keyword evidence="2" id="KW-1185">Reference proteome</keyword>
<evidence type="ECO:0000313" key="2">
    <source>
        <dbReference type="Proteomes" id="UP001281410"/>
    </source>
</evidence>
<dbReference type="AlphaFoldDB" id="A0AAE0AWJ2"/>
<reference evidence="1" key="1">
    <citation type="journal article" date="2023" name="Plant J.">
        <title>Genome sequences and population genomics provide insights into the demographic history, inbreeding, and mutation load of two 'living fossil' tree species of Dipteronia.</title>
        <authorList>
            <person name="Feng Y."/>
            <person name="Comes H.P."/>
            <person name="Chen J."/>
            <person name="Zhu S."/>
            <person name="Lu R."/>
            <person name="Zhang X."/>
            <person name="Li P."/>
            <person name="Qiu J."/>
            <person name="Olsen K.M."/>
            <person name="Qiu Y."/>
        </authorList>
    </citation>
    <scope>NUCLEOTIDE SEQUENCE</scope>
    <source>
        <strain evidence="1">NBL</strain>
    </source>
</reference>
<dbReference type="Proteomes" id="UP001281410">
    <property type="component" value="Unassembled WGS sequence"/>
</dbReference>
<gene>
    <name evidence="1" type="ORF">Dsin_005002</name>
</gene>
<proteinExistence type="predicted"/>
<protein>
    <submittedName>
        <fullName evidence="1">Uncharacterized protein</fullName>
    </submittedName>
</protein>
<dbReference type="InterPro" id="IPR010298">
    <property type="entry name" value="YacP-like"/>
</dbReference>
<organism evidence="1 2">
    <name type="scientific">Dipteronia sinensis</name>
    <dbReference type="NCBI Taxonomy" id="43782"/>
    <lineage>
        <taxon>Eukaryota</taxon>
        <taxon>Viridiplantae</taxon>
        <taxon>Streptophyta</taxon>
        <taxon>Embryophyta</taxon>
        <taxon>Tracheophyta</taxon>
        <taxon>Spermatophyta</taxon>
        <taxon>Magnoliopsida</taxon>
        <taxon>eudicotyledons</taxon>
        <taxon>Gunneridae</taxon>
        <taxon>Pentapetalae</taxon>
        <taxon>rosids</taxon>
        <taxon>malvids</taxon>
        <taxon>Sapindales</taxon>
        <taxon>Sapindaceae</taxon>
        <taxon>Hippocastanoideae</taxon>
        <taxon>Acereae</taxon>
        <taxon>Dipteronia</taxon>
    </lineage>
</organism>
<accession>A0AAE0AWJ2</accession>
<comment type="caution">
    <text evidence="1">The sequence shown here is derived from an EMBL/GenBank/DDBJ whole genome shotgun (WGS) entry which is preliminary data.</text>
</comment>